<evidence type="ECO:0000313" key="3">
    <source>
        <dbReference type="EMBL" id="KAG1824825.1"/>
    </source>
</evidence>
<reference evidence="3" key="1">
    <citation type="journal article" date="2020" name="New Phytol.">
        <title>Comparative genomics reveals dynamic genome evolution in host specialist ectomycorrhizal fungi.</title>
        <authorList>
            <person name="Lofgren L.A."/>
            <person name="Nguyen N.H."/>
            <person name="Vilgalys R."/>
            <person name="Ruytinx J."/>
            <person name="Liao H.L."/>
            <person name="Branco S."/>
            <person name="Kuo A."/>
            <person name="LaButti K."/>
            <person name="Lipzen A."/>
            <person name="Andreopoulos W."/>
            <person name="Pangilinan J."/>
            <person name="Riley R."/>
            <person name="Hundley H."/>
            <person name="Na H."/>
            <person name="Barry K."/>
            <person name="Grigoriev I.V."/>
            <person name="Stajich J.E."/>
            <person name="Kennedy P.G."/>
        </authorList>
    </citation>
    <scope>NUCLEOTIDE SEQUENCE</scope>
    <source>
        <strain evidence="3">MN1</strain>
    </source>
</reference>
<dbReference type="RefSeq" id="XP_041198542.1">
    <property type="nucleotide sequence ID" value="XM_041339324.1"/>
</dbReference>
<evidence type="ECO:0000313" key="4">
    <source>
        <dbReference type="Proteomes" id="UP000807769"/>
    </source>
</evidence>
<organism evidence="3 4">
    <name type="scientific">Suillus subaureus</name>
    <dbReference type="NCBI Taxonomy" id="48587"/>
    <lineage>
        <taxon>Eukaryota</taxon>
        <taxon>Fungi</taxon>
        <taxon>Dikarya</taxon>
        <taxon>Basidiomycota</taxon>
        <taxon>Agaricomycotina</taxon>
        <taxon>Agaricomycetes</taxon>
        <taxon>Agaricomycetidae</taxon>
        <taxon>Boletales</taxon>
        <taxon>Suillineae</taxon>
        <taxon>Suillaceae</taxon>
        <taxon>Suillus</taxon>
    </lineage>
</organism>
<comment type="caution">
    <text evidence="3">The sequence shown here is derived from an EMBL/GenBank/DDBJ whole genome shotgun (WGS) entry which is preliminary data.</text>
</comment>
<keyword evidence="4" id="KW-1185">Reference proteome</keyword>
<dbReference type="OrthoDB" id="10252740at2759"/>
<evidence type="ECO:0000256" key="1">
    <source>
        <dbReference type="SAM" id="MobiDB-lite"/>
    </source>
</evidence>
<feature type="region of interest" description="Disordered" evidence="1">
    <location>
        <begin position="1"/>
        <end position="59"/>
    </location>
</feature>
<feature type="domain" description="Argonaute linker 1" evidence="2">
    <location>
        <begin position="237"/>
        <end position="293"/>
    </location>
</feature>
<dbReference type="PANTHER" id="PTHR22891">
    <property type="entry name" value="EUKARYOTIC TRANSLATION INITIATION FACTOR 2C"/>
    <property type="match status" value="1"/>
</dbReference>
<proteinExistence type="predicted"/>
<dbReference type="InterPro" id="IPR014811">
    <property type="entry name" value="ArgoL1"/>
</dbReference>
<accession>A0A9P7EM78</accession>
<evidence type="ECO:0000259" key="2">
    <source>
        <dbReference type="SMART" id="SM01163"/>
    </source>
</evidence>
<dbReference type="Pfam" id="PF16486">
    <property type="entry name" value="ArgoN"/>
    <property type="match status" value="1"/>
</dbReference>
<dbReference type="InterPro" id="IPR032474">
    <property type="entry name" value="Argonaute_N"/>
</dbReference>
<dbReference type="EMBL" id="JABBWG010000003">
    <property type="protein sequence ID" value="KAG1824825.1"/>
    <property type="molecule type" value="Genomic_DNA"/>
</dbReference>
<dbReference type="SMART" id="SM01163">
    <property type="entry name" value="DUF1785"/>
    <property type="match status" value="1"/>
</dbReference>
<dbReference type="AlphaFoldDB" id="A0A9P7EM78"/>
<dbReference type="Proteomes" id="UP000807769">
    <property type="component" value="Unassembled WGS sequence"/>
</dbReference>
<sequence length="295" mass="33029">MNTNTNPNRTNRAQNRGTRGRGGAQRGPGKRDPAAGPARSTCGPPARPQQVSQRGEADELLHSHEQALDKMCCEVGIQYEWPIHPGFSTYGEPVALVANFFAVRVTNSLIYMYHVKVEPTRNAKDVQHRLLLLLEQTNEQTWQSVKSSMAFDGRETLVSAKELPQPMQITVRFFKEGQTPGPNSPGYTVSLELLCKWDISKLKKYLHCDVNNEKYNISPLISAYNIVLQQHASLTAIQVGNSCYFKFPGYKGNELSSRLMGLQAFRGFFLSVRPVFGELMVNVGVCMTPFYKPIT</sequence>
<dbReference type="Pfam" id="PF08699">
    <property type="entry name" value="ArgoL1"/>
    <property type="match status" value="1"/>
</dbReference>
<gene>
    <name evidence="3" type="ORF">BJ212DRAFT_1476107</name>
</gene>
<dbReference type="GeneID" id="64633340"/>
<protein>
    <recommendedName>
        <fullName evidence="2">Argonaute linker 1 domain-containing protein</fullName>
    </recommendedName>
</protein>
<feature type="compositionally biased region" description="Low complexity" evidence="1">
    <location>
        <begin position="1"/>
        <end position="17"/>
    </location>
</feature>
<name>A0A9P7EM78_9AGAM</name>